<feature type="modified residue" description="Phosphohistidine" evidence="2">
    <location>
        <position position="82"/>
    </location>
</feature>
<dbReference type="KEGG" id="jas:FJQ89_03520"/>
<evidence type="ECO:0000256" key="1">
    <source>
        <dbReference type="ARBA" id="ARBA00023012"/>
    </source>
</evidence>
<sequence length="144" mass="15331">MRGATAWPPSPPALSPLFPRSGASMQAYRHIDPAVLFQATGHDLEMFRALSQTYLDTAPAMFARVEQAVRSGAAPAIVHSCHTLRGTVALLGAGALVARLAALEQLVRHQGLAAPDWLAETAVLVGAVEQEVHRSLREYTGAQP</sequence>
<evidence type="ECO:0000313" key="4">
    <source>
        <dbReference type="EMBL" id="QDG69584.1"/>
    </source>
</evidence>
<keyword evidence="5" id="KW-1185">Reference proteome</keyword>
<evidence type="ECO:0000256" key="2">
    <source>
        <dbReference type="PROSITE-ProRule" id="PRU00110"/>
    </source>
</evidence>
<dbReference type="Gene3D" id="1.20.120.160">
    <property type="entry name" value="HPT domain"/>
    <property type="match status" value="1"/>
</dbReference>
<keyword evidence="1" id="KW-0902">Two-component regulatory system</keyword>
<gene>
    <name evidence="4" type="ORF">FJQ89_03520</name>
</gene>
<evidence type="ECO:0000313" key="5">
    <source>
        <dbReference type="Proteomes" id="UP000316665"/>
    </source>
</evidence>
<dbReference type="AlphaFoldDB" id="A0A4Y6RAS5"/>
<evidence type="ECO:0000259" key="3">
    <source>
        <dbReference type="PROSITE" id="PS50894"/>
    </source>
</evidence>
<dbReference type="Proteomes" id="UP000316665">
    <property type="component" value="Chromosome"/>
</dbReference>
<keyword evidence="2" id="KW-0597">Phosphoprotein</keyword>
<dbReference type="InterPro" id="IPR008207">
    <property type="entry name" value="Sig_transdc_His_kin_Hpt_dom"/>
</dbReference>
<reference evidence="4 5" key="1">
    <citation type="submission" date="2019-06" db="EMBL/GenBank/DDBJ databases">
        <title>Complete genome sequence of Janthinobacterium sp. SNU WT3 isolated from diseased rainbow trout.</title>
        <authorList>
            <person name="Oh W.T."/>
            <person name="Park S.C."/>
        </authorList>
    </citation>
    <scope>NUCLEOTIDE SEQUENCE [LARGE SCALE GENOMIC DNA]</scope>
    <source>
        <strain evidence="4 5">SNU WT3</strain>
    </source>
</reference>
<proteinExistence type="predicted"/>
<organism evidence="4 5">
    <name type="scientific">Janthinobacterium tructae</name>
    <dbReference type="NCBI Taxonomy" id="2590869"/>
    <lineage>
        <taxon>Bacteria</taxon>
        <taxon>Pseudomonadati</taxon>
        <taxon>Pseudomonadota</taxon>
        <taxon>Betaproteobacteria</taxon>
        <taxon>Burkholderiales</taxon>
        <taxon>Oxalobacteraceae</taxon>
        <taxon>Janthinobacterium</taxon>
    </lineage>
</organism>
<dbReference type="Pfam" id="PF01627">
    <property type="entry name" value="Hpt"/>
    <property type="match status" value="1"/>
</dbReference>
<accession>A0A4Y6RAS5</accession>
<dbReference type="GO" id="GO:0004672">
    <property type="term" value="F:protein kinase activity"/>
    <property type="evidence" value="ECO:0007669"/>
    <property type="project" value="UniProtKB-ARBA"/>
</dbReference>
<dbReference type="SUPFAM" id="SSF47226">
    <property type="entry name" value="Histidine-containing phosphotransfer domain, HPT domain"/>
    <property type="match status" value="1"/>
</dbReference>
<dbReference type="OrthoDB" id="8781040at2"/>
<dbReference type="InterPro" id="IPR036641">
    <property type="entry name" value="HPT_dom_sf"/>
</dbReference>
<protein>
    <submittedName>
        <fullName evidence="4">Hpt domain-containing protein</fullName>
    </submittedName>
</protein>
<name>A0A4Y6RAS5_9BURK</name>
<dbReference type="PROSITE" id="PS50894">
    <property type="entry name" value="HPT"/>
    <property type="match status" value="1"/>
</dbReference>
<feature type="domain" description="HPt" evidence="3">
    <location>
        <begin position="43"/>
        <end position="139"/>
    </location>
</feature>
<dbReference type="EMBL" id="CP041185">
    <property type="protein sequence ID" value="QDG69584.1"/>
    <property type="molecule type" value="Genomic_DNA"/>
</dbReference>
<dbReference type="GO" id="GO:0000160">
    <property type="term" value="P:phosphorelay signal transduction system"/>
    <property type="evidence" value="ECO:0007669"/>
    <property type="project" value="UniProtKB-KW"/>
</dbReference>